<dbReference type="GO" id="GO:0043161">
    <property type="term" value="P:proteasome-mediated ubiquitin-dependent protein catabolic process"/>
    <property type="evidence" value="ECO:0007669"/>
    <property type="project" value="TreeGrafter"/>
</dbReference>
<evidence type="ECO:0000256" key="1">
    <source>
        <dbReference type="ARBA" id="ARBA00000885"/>
    </source>
</evidence>
<keyword evidence="5 6" id="KW-0833">Ubl conjugation pathway</keyword>
<dbReference type="GO" id="GO:0000209">
    <property type="term" value="P:protein polyubiquitination"/>
    <property type="evidence" value="ECO:0007669"/>
    <property type="project" value="TreeGrafter"/>
</dbReference>
<dbReference type="InterPro" id="IPR016024">
    <property type="entry name" value="ARM-type_fold"/>
</dbReference>
<protein>
    <recommendedName>
        <fullName evidence="3">HECT-type E3 ubiquitin transferase</fullName>
        <ecNumber evidence="3">2.3.2.26</ecNumber>
    </recommendedName>
</protein>
<dbReference type="SMART" id="SM00119">
    <property type="entry name" value="HECTc"/>
    <property type="match status" value="1"/>
</dbReference>
<organism evidence="9 10">
    <name type="scientific">Momordica charantia</name>
    <name type="common">Bitter gourd</name>
    <name type="synonym">Balsam pear</name>
    <dbReference type="NCBI Taxonomy" id="3673"/>
    <lineage>
        <taxon>Eukaryota</taxon>
        <taxon>Viridiplantae</taxon>
        <taxon>Streptophyta</taxon>
        <taxon>Embryophyta</taxon>
        <taxon>Tracheophyta</taxon>
        <taxon>Spermatophyta</taxon>
        <taxon>Magnoliopsida</taxon>
        <taxon>eudicotyledons</taxon>
        <taxon>Gunneridae</taxon>
        <taxon>Pentapetalae</taxon>
        <taxon>rosids</taxon>
        <taxon>fabids</taxon>
        <taxon>Cucurbitales</taxon>
        <taxon>Cucurbitaceae</taxon>
        <taxon>Momordiceae</taxon>
        <taxon>Momordica</taxon>
    </lineage>
</organism>
<keyword evidence="4" id="KW-0808">Transferase</keyword>
<evidence type="ECO:0000256" key="6">
    <source>
        <dbReference type="PROSITE-ProRule" id="PRU00104"/>
    </source>
</evidence>
<dbReference type="EC" id="2.3.2.26" evidence="3"/>
<accession>A0A6J1CWZ1</accession>
<dbReference type="InterPro" id="IPR011989">
    <property type="entry name" value="ARM-like"/>
</dbReference>
<dbReference type="PANTHER" id="PTHR45670">
    <property type="entry name" value="E3 UBIQUITIN-PROTEIN LIGASE TRIP12"/>
    <property type="match status" value="1"/>
</dbReference>
<dbReference type="InterPro" id="IPR000569">
    <property type="entry name" value="HECT_dom"/>
</dbReference>
<dbReference type="InterPro" id="IPR035983">
    <property type="entry name" value="Hect_E3_ubiquitin_ligase"/>
</dbReference>
<dbReference type="FunFam" id="3.30.2410.10:FF:000007">
    <property type="entry name" value="Putative E3 ubiquitin-protein ligase HECTD1"/>
    <property type="match status" value="1"/>
</dbReference>
<evidence type="ECO:0000256" key="5">
    <source>
        <dbReference type="ARBA" id="ARBA00022786"/>
    </source>
</evidence>
<dbReference type="Gene3D" id="1.25.10.10">
    <property type="entry name" value="Leucine-rich Repeat Variant"/>
    <property type="match status" value="1"/>
</dbReference>
<dbReference type="Pfam" id="PF25579">
    <property type="entry name" value="TPR_TRIP12_N"/>
    <property type="match status" value="1"/>
</dbReference>
<evidence type="ECO:0000256" key="4">
    <source>
        <dbReference type="ARBA" id="ARBA00022679"/>
    </source>
</evidence>
<dbReference type="InterPro" id="IPR057948">
    <property type="entry name" value="TPR_TRIP12_N"/>
</dbReference>
<feature type="active site" description="Glycyl thioester intermediate" evidence="6">
    <location>
        <position position="1483"/>
    </location>
</feature>
<dbReference type="InterPro" id="IPR045322">
    <property type="entry name" value="HECTD1/TRIP12-like"/>
</dbReference>
<evidence type="ECO:0000256" key="2">
    <source>
        <dbReference type="ARBA" id="ARBA00006331"/>
    </source>
</evidence>
<dbReference type="CDD" id="cd00078">
    <property type="entry name" value="HECTc"/>
    <property type="match status" value="1"/>
</dbReference>
<feature type="domain" description="HECT" evidence="8">
    <location>
        <begin position="1136"/>
        <end position="1516"/>
    </location>
</feature>
<comment type="catalytic activity">
    <reaction evidence="1">
        <text>S-ubiquitinyl-[E2 ubiquitin-conjugating enzyme]-L-cysteine + [acceptor protein]-L-lysine = [E2 ubiquitin-conjugating enzyme]-L-cysteine + N(6)-ubiquitinyl-[acceptor protein]-L-lysine.</text>
        <dbReference type="EC" id="2.3.2.26"/>
    </reaction>
</comment>
<evidence type="ECO:0000256" key="7">
    <source>
        <dbReference type="SAM" id="MobiDB-lite"/>
    </source>
</evidence>
<feature type="compositionally biased region" description="Basic and acidic residues" evidence="7">
    <location>
        <begin position="7"/>
        <end position="21"/>
    </location>
</feature>
<dbReference type="Gene3D" id="3.90.1750.10">
    <property type="entry name" value="Hect, E3 ligase catalytic domains"/>
    <property type="match status" value="1"/>
</dbReference>
<gene>
    <name evidence="10" type="primary">LOC111014983</name>
</gene>
<proteinExistence type="inferred from homology"/>
<dbReference type="PROSITE" id="PS50237">
    <property type="entry name" value="HECT"/>
    <property type="match status" value="1"/>
</dbReference>
<dbReference type="OrthoDB" id="423283at2759"/>
<reference evidence="10" key="1">
    <citation type="submission" date="2025-08" db="UniProtKB">
        <authorList>
            <consortium name="RefSeq"/>
        </authorList>
    </citation>
    <scope>IDENTIFICATION</scope>
    <source>
        <strain evidence="10">OHB3-1</strain>
    </source>
</reference>
<keyword evidence="9" id="KW-1185">Reference proteome</keyword>
<dbReference type="KEGG" id="mcha:111014983"/>
<dbReference type="PANTHER" id="PTHR45670:SF10">
    <property type="entry name" value="E3 UBIQUITIN-PROTEIN LIGASE UPL4"/>
    <property type="match status" value="1"/>
</dbReference>
<sequence>MGNRGQKRTEMVDGLPADKRACSSLEFRPSSSSSSMKMHVTSTNSSPGIHDNDMDTSSSASASSRSEGEHEKDSAYGSCDSDDAEQKHSDLRNYHRQRSSSDHGRFKRILSSLGEESEPSAQLALLTELCEVLSFCTENSLSSMTSDSLSIILVKLVKLDSNPEIMLLAIRALTYLCDVYPRSSSFLVRHDGVPALCQRLAAIEYMDVAEQCLQALEKISREQPVACLEGGAVMAVLNYIEFFSTSIQRIALRTVVNVCKKLPSECPPTLIDAVPILCNLLQYEDRQLVENVALCMIKIAECVNQSCELLDELCQHGLIQQAIHLINLNSRTTLSQTIYNDLLGVLVKLSSGSIVAFKTLYELNISNTLKDILSAYNLSHGISSSCAVVDGQRNQVCEVLKLLNELLPTRDANAEQPSEKVSYLDSNPKQLQKFGLDILPLLVQVVSSGANLYVCCSCLTIIYKFSCLSESDMLVELLQNANISSFLAGVFTRKDHHVLILALKITEIILQKLSITFLKSFVKEGVYFAIDALITPEKYKQLIFPVYTGVQPSFGSCQKSSRDNTRCLCYAFSSGCFSSATETGSCKLDMDSVYNLARHIRTNYFAEELCDTDKGLTDILQNLRTLSGSLDDLLNLSLIKDTPAQNEDKFYALLVEIMSKLKSGEPISTFEFIESGIVKSFINYLTNGQYLREKGDPQTISRQFSIMERRFEVFARLLLSSSDLPSTNLPLLVLIRKLQISLSSLENFPVISSQGFKHRNYFAVVPNGRCIPHPCVKVRFVRGDGETDLCDYSGDVLTVDPFSMLNAIEGFLWPKVSSKRAEQSSEADSLRDHQIKMLSNVCSSLGVNPRLVVSDSMSTDLPEIQGFAEVSTDVKSQCSSSCSKKDMKPKLLLFLEGKQLEPTFTLYQAILQQHIKEDETISGTRVWSQVYTITYKSAGEVEDHSSNKCFSASDKAATLQFSSFFYGILNCVLPSDLAKEIPAYDVLFLLRSLEGMNKMAFHIMSHERIRAFAEGRIKTLDNIKLSVPSVSQNEFVNSKLTEKLEQQMKDFSAVSIGGMPLWCKELMDSCPFLFSFEARRKYFRIVAFGMQQHQPYVRSYSDLGTSNDLRSSSGGLPRKKILVHRNQILDSAAKMMDQYAHQKVLLEVEYDEEVGTGLGPTLEFYTLVSREFQKYGLGMWRGDHNAFVSRKSLNIEDRETIESPFGIFPRPWPSTLDTDEQHYIEVIKKFVLMGQIVAKAIQDGRVMDIYFSKAFYKLILGQEVSIYDIQSFDPELGTTLLEFQALVNRSKLLESSYGENSPSKLEFCYHNTKIEDLCLDFTLPGYPDYLLISSHDHSMVNTKNLEDYVSLVVDATLSSGISRQIEAFKSGFNQVFPIEHLQVFTAEELERLICGEQDSWALNELLDNMKFDHGYTSSSPSIIDLLGIIEEFNNEQRRAFLQFVTGAPRLPPGGFASLNPKLTIVRKHSSNLVDADLPSVMTCANYLKLPPYSSKEIMKEKLVYAITEGQGSFHLS</sequence>
<dbReference type="Proteomes" id="UP000504603">
    <property type="component" value="Unplaced"/>
</dbReference>
<dbReference type="Gene3D" id="3.30.2410.10">
    <property type="entry name" value="Hect, E3 ligase catalytic domain"/>
    <property type="match status" value="1"/>
</dbReference>
<dbReference type="RefSeq" id="XP_022145562.1">
    <property type="nucleotide sequence ID" value="XM_022289870.1"/>
</dbReference>
<dbReference type="GO" id="GO:0061630">
    <property type="term" value="F:ubiquitin protein ligase activity"/>
    <property type="evidence" value="ECO:0007669"/>
    <property type="project" value="UniProtKB-EC"/>
</dbReference>
<dbReference type="GeneID" id="111014983"/>
<evidence type="ECO:0000313" key="10">
    <source>
        <dbReference type="RefSeq" id="XP_022145562.1"/>
    </source>
</evidence>
<dbReference type="SUPFAM" id="SSF56204">
    <property type="entry name" value="Hect, E3 ligase catalytic domain"/>
    <property type="match status" value="1"/>
</dbReference>
<dbReference type="SUPFAM" id="SSF48371">
    <property type="entry name" value="ARM repeat"/>
    <property type="match status" value="1"/>
</dbReference>
<dbReference type="Pfam" id="PF00632">
    <property type="entry name" value="HECT"/>
    <property type="match status" value="1"/>
</dbReference>
<comment type="similarity">
    <text evidence="2">Belongs to the UPL family. K-HECT subfamily.</text>
</comment>
<evidence type="ECO:0000259" key="8">
    <source>
        <dbReference type="PROSITE" id="PS50237"/>
    </source>
</evidence>
<feature type="compositionally biased region" description="Basic and acidic residues" evidence="7">
    <location>
        <begin position="84"/>
        <end position="100"/>
    </location>
</feature>
<evidence type="ECO:0000313" key="9">
    <source>
        <dbReference type="Proteomes" id="UP000504603"/>
    </source>
</evidence>
<name>A0A6J1CWZ1_MOMCH</name>
<evidence type="ECO:0000256" key="3">
    <source>
        <dbReference type="ARBA" id="ARBA00012485"/>
    </source>
</evidence>
<feature type="region of interest" description="Disordered" evidence="7">
    <location>
        <begin position="1"/>
        <end position="100"/>
    </location>
</feature>